<feature type="domain" description="HTH luxR-type" evidence="1">
    <location>
        <begin position="1"/>
        <end position="47"/>
    </location>
</feature>
<proteinExistence type="predicted"/>
<dbReference type="RefSeq" id="WP_358134608.1">
    <property type="nucleotide sequence ID" value="NZ_JBFALK010000010.1"/>
</dbReference>
<dbReference type="SUPFAM" id="SSF46894">
    <property type="entry name" value="C-terminal effector domain of the bipartite response regulators"/>
    <property type="match status" value="1"/>
</dbReference>
<evidence type="ECO:0000259" key="1">
    <source>
        <dbReference type="PROSITE" id="PS50043"/>
    </source>
</evidence>
<comment type="caution">
    <text evidence="2">The sequence shown here is derived from an EMBL/GenBank/DDBJ whole genome shotgun (WGS) entry which is preliminary data.</text>
</comment>
<reference evidence="2 3" key="1">
    <citation type="submission" date="2024-06" db="EMBL/GenBank/DDBJ databases">
        <title>The Natural Products Discovery Center: Release of the First 8490 Sequenced Strains for Exploring Actinobacteria Biosynthetic Diversity.</title>
        <authorList>
            <person name="Kalkreuter E."/>
            <person name="Kautsar S.A."/>
            <person name="Yang D."/>
            <person name="Bader C.D."/>
            <person name="Teijaro C.N."/>
            <person name="Fluegel L."/>
            <person name="Davis C.M."/>
            <person name="Simpson J.R."/>
            <person name="Lauterbach L."/>
            <person name="Steele A.D."/>
            <person name="Gui C."/>
            <person name="Meng S."/>
            <person name="Li G."/>
            <person name="Viehrig K."/>
            <person name="Ye F."/>
            <person name="Su P."/>
            <person name="Kiefer A.F."/>
            <person name="Nichols A."/>
            <person name="Cepeda A.J."/>
            <person name="Yan W."/>
            <person name="Fan B."/>
            <person name="Jiang Y."/>
            <person name="Adhikari A."/>
            <person name="Zheng C.-J."/>
            <person name="Schuster L."/>
            <person name="Cowan T.M."/>
            <person name="Smanski M.J."/>
            <person name="Chevrette M.G."/>
            <person name="De Carvalho L.P.S."/>
            <person name="Shen B."/>
        </authorList>
    </citation>
    <scope>NUCLEOTIDE SEQUENCE [LARGE SCALE GENOMIC DNA]</scope>
    <source>
        <strain evidence="2 3">NPDC050100</strain>
    </source>
</reference>
<dbReference type="PROSITE" id="PS50043">
    <property type="entry name" value="HTH_LUXR_2"/>
    <property type="match status" value="1"/>
</dbReference>
<accession>A0ABV3GGW9</accession>
<name>A0ABV3GGW9_MICGL</name>
<dbReference type="EMBL" id="JBFALK010000010">
    <property type="protein sequence ID" value="MEV0970877.1"/>
    <property type="molecule type" value="Genomic_DNA"/>
</dbReference>
<evidence type="ECO:0000313" key="3">
    <source>
        <dbReference type="Proteomes" id="UP001551675"/>
    </source>
</evidence>
<organism evidence="2 3">
    <name type="scientific">Microtetraspora glauca</name>
    <dbReference type="NCBI Taxonomy" id="1996"/>
    <lineage>
        <taxon>Bacteria</taxon>
        <taxon>Bacillati</taxon>
        <taxon>Actinomycetota</taxon>
        <taxon>Actinomycetes</taxon>
        <taxon>Streptosporangiales</taxon>
        <taxon>Streptosporangiaceae</taxon>
        <taxon>Microtetraspora</taxon>
    </lineage>
</organism>
<evidence type="ECO:0000313" key="2">
    <source>
        <dbReference type="EMBL" id="MEV0970877.1"/>
    </source>
</evidence>
<sequence length="54" mass="5977">MIDMPHVQPGAALGISATTVKEHVASILAKLQVRDRLHATIYAYESGFIWSREP</sequence>
<protein>
    <submittedName>
        <fullName evidence="2">LuxR C-terminal-related transcriptional regulator</fullName>
    </submittedName>
</protein>
<dbReference type="InterPro" id="IPR036388">
    <property type="entry name" value="WH-like_DNA-bd_sf"/>
</dbReference>
<dbReference type="Pfam" id="PF00196">
    <property type="entry name" value="GerE"/>
    <property type="match status" value="1"/>
</dbReference>
<dbReference type="Proteomes" id="UP001551675">
    <property type="component" value="Unassembled WGS sequence"/>
</dbReference>
<gene>
    <name evidence="2" type="ORF">AB0I59_19790</name>
</gene>
<dbReference type="InterPro" id="IPR000792">
    <property type="entry name" value="Tscrpt_reg_LuxR_C"/>
</dbReference>
<keyword evidence="3" id="KW-1185">Reference proteome</keyword>
<dbReference type="InterPro" id="IPR016032">
    <property type="entry name" value="Sig_transdc_resp-reg_C-effctor"/>
</dbReference>
<dbReference type="Gene3D" id="1.10.10.10">
    <property type="entry name" value="Winged helix-like DNA-binding domain superfamily/Winged helix DNA-binding domain"/>
    <property type="match status" value="1"/>
</dbReference>